<dbReference type="InterPro" id="IPR036386">
    <property type="entry name" value="HscB_C_sf"/>
</dbReference>
<dbReference type="Pfam" id="PF07743">
    <property type="entry name" value="HSCB_C"/>
    <property type="match status" value="1"/>
</dbReference>
<dbReference type="GO" id="GO:0001671">
    <property type="term" value="F:ATPase activator activity"/>
    <property type="evidence" value="ECO:0007669"/>
    <property type="project" value="InterPro"/>
</dbReference>
<proteinExistence type="inferred from homology"/>
<gene>
    <name evidence="4" type="primary">hscB</name>
    <name evidence="6" type="ORF">EV692_2347</name>
</gene>
<evidence type="ECO:0000313" key="6">
    <source>
        <dbReference type="EMBL" id="TCK64962.1"/>
    </source>
</evidence>
<comment type="caution">
    <text evidence="6">The sequence shown here is derived from an EMBL/GenBank/DDBJ whole genome shotgun (WGS) entry which is preliminary data.</text>
</comment>
<sequence length="171" mass="20069">MTNPFSLFKLPVQFEIDQTLLSEHFLQLQKQFHPDNFATQSTQEQRLAMQQSAEINDALKTLKDPILRAEAIIQIHTGEVQDLEQKSTQDMAFLMQQLQWREQLEEIETNKDDTALDEFRSDIEAEQKILLNQLKTELTQSDWSSAQVTADKLRFIKKLIEQIEMVEEKLF</sequence>
<dbReference type="GO" id="GO:0051259">
    <property type="term" value="P:protein complex oligomerization"/>
    <property type="evidence" value="ECO:0007669"/>
    <property type="project" value="InterPro"/>
</dbReference>
<dbReference type="SMART" id="SM00271">
    <property type="entry name" value="DnaJ"/>
    <property type="match status" value="1"/>
</dbReference>
<dbReference type="PANTHER" id="PTHR14021">
    <property type="entry name" value="IRON-SULFUR CLUSTER CO-CHAPERONE PROTEIN HSCB"/>
    <property type="match status" value="1"/>
</dbReference>
<feature type="domain" description="J" evidence="5">
    <location>
        <begin position="2"/>
        <end position="67"/>
    </location>
</feature>
<dbReference type="SUPFAM" id="SSF47144">
    <property type="entry name" value="HSC20 (HSCB), C-terminal oligomerisation domain"/>
    <property type="match status" value="1"/>
</dbReference>
<dbReference type="InterPro" id="IPR001623">
    <property type="entry name" value="DnaJ_domain"/>
</dbReference>
<comment type="subunit">
    <text evidence="4">Interacts with HscA and stimulates its ATPase activity.</text>
</comment>
<dbReference type="NCBIfam" id="TIGR00714">
    <property type="entry name" value="hscB"/>
    <property type="match status" value="1"/>
</dbReference>
<dbReference type="GO" id="GO:0051087">
    <property type="term" value="F:protein-folding chaperone binding"/>
    <property type="evidence" value="ECO:0007669"/>
    <property type="project" value="InterPro"/>
</dbReference>
<dbReference type="EMBL" id="SMGJ01000011">
    <property type="protein sequence ID" value="TCK64962.1"/>
    <property type="molecule type" value="Genomic_DNA"/>
</dbReference>
<dbReference type="RefSeq" id="WP_132302900.1">
    <property type="nucleotide sequence ID" value="NZ_CP170642.1"/>
</dbReference>
<evidence type="ECO:0000313" key="7">
    <source>
        <dbReference type="Proteomes" id="UP000295496"/>
    </source>
</evidence>
<protein>
    <recommendedName>
        <fullName evidence="4">Co-chaperone protein HscB homolog</fullName>
    </recommendedName>
</protein>
<evidence type="ECO:0000259" key="5">
    <source>
        <dbReference type="SMART" id="SM00271"/>
    </source>
</evidence>
<evidence type="ECO:0000256" key="4">
    <source>
        <dbReference type="HAMAP-Rule" id="MF_00682"/>
    </source>
</evidence>
<dbReference type="Gene3D" id="1.20.1280.20">
    <property type="entry name" value="HscB, C-terminal domain"/>
    <property type="match status" value="1"/>
</dbReference>
<dbReference type="GO" id="GO:1990230">
    <property type="term" value="C:iron-sulfur cluster transfer complex"/>
    <property type="evidence" value="ECO:0007669"/>
    <property type="project" value="TreeGrafter"/>
</dbReference>
<dbReference type="OrthoDB" id="287587at2"/>
<evidence type="ECO:0000256" key="3">
    <source>
        <dbReference type="ARBA" id="ARBA00025596"/>
    </source>
</evidence>
<dbReference type="HAMAP" id="MF_00682">
    <property type="entry name" value="HscB"/>
    <property type="match status" value="1"/>
</dbReference>
<name>A0A4R1KJQ0_9PAST</name>
<dbReference type="Proteomes" id="UP000295496">
    <property type="component" value="Unassembled WGS sequence"/>
</dbReference>
<dbReference type="SUPFAM" id="SSF46565">
    <property type="entry name" value="Chaperone J-domain"/>
    <property type="match status" value="1"/>
</dbReference>
<keyword evidence="2 4" id="KW-0143">Chaperone</keyword>
<keyword evidence="7" id="KW-1185">Reference proteome</keyword>
<dbReference type="InterPro" id="IPR036869">
    <property type="entry name" value="J_dom_sf"/>
</dbReference>
<comment type="function">
    <text evidence="3 4">Co-chaperone involved in the maturation of iron-sulfur cluster-containing proteins. Seems to help targeting proteins to be folded toward HscA.</text>
</comment>
<dbReference type="Gene3D" id="1.10.287.110">
    <property type="entry name" value="DnaJ domain"/>
    <property type="match status" value="1"/>
</dbReference>
<accession>A0A4R1KJQ0</accession>
<dbReference type="InterPro" id="IPR004640">
    <property type="entry name" value="HscB"/>
</dbReference>
<evidence type="ECO:0000256" key="2">
    <source>
        <dbReference type="ARBA" id="ARBA00023186"/>
    </source>
</evidence>
<reference evidence="6 7" key="1">
    <citation type="submission" date="2019-03" db="EMBL/GenBank/DDBJ databases">
        <title>Genomic Encyclopedia of Type Strains, Phase IV (KMG-IV): sequencing the most valuable type-strain genomes for metagenomic binning, comparative biology and taxonomic classification.</title>
        <authorList>
            <person name="Goeker M."/>
        </authorList>
    </citation>
    <scope>NUCLEOTIDE SEQUENCE [LARGE SCALE GENOMIC DNA]</scope>
    <source>
        <strain evidence="6 7">DSM 10053</strain>
    </source>
</reference>
<dbReference type="GO" id="GO:0006457">
    <property type="term" value="P:protein folding"/>
    <property type="evidence" value="ECO:0007669"/>
    <property type="project" value="UniProtKB-UniRule"/>
</dbReference>
<evidence type="ECO:0000256" key="1">
    <source>
        <dbReference type="ARBA" id="ARBA00010476"/>
    </source>
</evidence>
<dbReference type="GO" id="GO:0044571">
    <property type="term" value="P:[2Fe-2S] cluster assembly"/>
    <property type="evidence" value="ECO:0007669"/>
    <property type="project" value="InterPro"/>
</dbReference>
<dbReference type="InterPro" id="IPR009073">
    <property type="entry name" value="HscB_oligo_C"/>
</dbReference>
<comment type="similarity">
    <text evidence="1 4">Belongs to the HscB family.</text>
</comment>
<dbReference type="PANTHER" id="PTHR14021:SF15">
    <property type="entry name" value="IRON-SULFUR CLUSTER CO-CHAPERONE PROTEIN HSCB"/>
    <property type="match status" value="1"/>
</dbReference>
<dbReference type="AlphaFoldDB" id="A0A4R1KJQ0"/>
<organism evidence="6 7">
    <name type="scientific">Lonepinella koalarum</name>
    <dbReference type="NCBI Taxonomy" id="53417"/>
    <lineage>
        <taxon>Bacteria</taxon>
        <taxon>Pseudomonadati</taxon>
        <taxon>Pseudomonadota</taxon>
        <taxon>Gammaproteobacteria</taxon>
        <taxon>Pasteurellales</taxon>
        <taxon>Pasteurellaceae</taxon>
        <taxon>Lonepinella</taxon>
    </lineage>
</organism>